<name>A0AAD8HTE0_9APIA</name>
<evidence type="ECO:0000313" key="1">
    <source>
        <dbReference type="EMBL" id="KAK1372980.1"/>
    </source>
</evidence>
<comment type="caution">
    <text evidence="1">The sequence shown here is derived from an EMBL/GenBank/DDBJ whole genome shotgun (WGS) entry which is preliminary data.</text>
</comment>
<organism evidence="1 2">
    <name type="scientific">Heracleum sosnowskyi</name>
    <dbReference type="NCBI Taxonomy" id="360622"/>
    <lineage>
        <taxon>Eukaryota</taxon>
        <taxon>Viridiplantae</taxon>
        <taxon>Streptophyta</taxon>
        <taxon>Embryophyta</taxon>
        <taxon>Tracheophyta</taxon>
        <taxon>Spermatophyta</taxon>
        <taxon>Magnoliopsida</taxon>
        <taxon>eudicotyledons</taxon>
        <taxon>Gunneridae</taxon>
        <taxon>Pentapetalae</taxon>
        <taxon>asterids</taxon>
        <taxon>campanulids</taxon>
        <taxon>Apiales</taxon>
        <taxon>Apiaceae</taxon>
        <taxon>Apioideae</taxon>
        <taxon>apioid superclade</taxon>
        <taxon>Tordylieae</taxon>
        <taxon>Tordyliinae</taxon>
        <taxon>Heracleum</taxon>
    </lineage>
</organism>
<dbReference type="EMBL" id="JAUIZM010000007">
    <property type="protein sequence ID" value="KAK1372980.1"/>
    <property type="molecule type" value="Genomic_DNA"/>
</dbReference>
<dbReference type="AlphaFoldDB" id="A0AAD8HTE0"/>
<keyword evidence="2" id="KW-1185">Reference proteome</keyword>
<gene>
    <name evidence="1" type="ORF">POM88_029173</name>
</gene>
<reference evidence="1" key="2">
    <citation type="submission" date="2023-05" db="EMBL/GenBank/DDBJ databases">
        <authorList>
            <person name="Schelkunov M.I."/>
        </authorList>
    </citation>
    <scope>NUCLEOTIDE SEQUENCE</scope>
    <source>
        <strain evidence="1">Hsosn_3</strain>
        <tissue evidence="1">Leaf</tissue>
    </source>
</reference>
<proteinExistence type="predicted"/>
<reference evidence="1" key="1">
    <citation type="submission" date="2023-02" db="EMBL/GenBank/DDBJ databases">
        <title>Genome of toxic invasive species Heracleum sosnowskyi carries increased number of genes despite the absence of recent whole-genome duplications.</title>
        <authorList>
            <person name="Schelkunov M."/>
            <person name="Shtratnikova V."/>
            <person name="Makarenko M."/>
            <person name="Klepikova A."/>
            <person name="Omelchenko D."/>
            <person name="Novikova G."/>
            <person name="Obukhova E."/>
            <person name="Bogdanov V."/>
            <person name="Penin A."/>
            <person name="Logacheva M."/>
        </authorList>
    </citation>
    <scope>NUCLEOTIDE SEQUENCE</scope>
    <source>
        <strain evidence="1">Hsosn_3</strain>
        <tissue evidence="1">Leaf</tissue>
    </source>
</reference>
<accession>A0AAD8HTE0</accession>
<sequence length="116" mass="13924">MQSPSINRSYPSPAQLSIFFTRNESIHFFFNIGFVTGFRRKRVEKGSEKFVVLEIHKCELRRSRSCKHPPQYFNQDSCFQRSFIYQFELEKLMGLKELKRWANTCVKFTFILNNIQ</sequence>
<protein>
    <submittedName>
        <fullName evidence="1">Uncharacterized protein</fullName>
    </submittedName>
</protein>
<dbReference type="Proteomes" id="UP001237642">
    <property type="component" value="Unassembled WGS sequence"/>
</dbReference>
<evidence type="ECO:0000313" key="2">
    <source>
        <dbReference type="Proteomes" id="UP001237642"/>
    </source>
</evidence>